<evidence type="ECO:0000313" key="4">
    <source>
        <dbReference type="Proteomes" id="UP000186879"/>
    </source>
</evidence>
<reference evidence="3 5" key="2">
    <citation type="submission" date="2016-10" db="EMBL/GenBank/DDBJ databases">
        <authorList>
            <person name="de Groot N.N."/>
        </authorList>
    </citation>
    <scope>NUCLEOTIDE SEQUENCE [LARGE SCALE GENOMIC DNA]</scope>
    <source>
        <strain evidence="3 5">Z-7982</strain>
    </source>
</reference>
<dbReference type="InterPro" id="IPR055979">
    <property type="entry name" value="DUF7557"/>
</dbReference>
<name>A0A1L3Q0Y1_9EURY</name>
<sequence length="77" mass="9008">MTTTTIKVDSEVKNNLDNLKLFPRESYNEVLSRLVGMAYDEEPLSEDTLKRVEEALHDLKEGNYYTQEEIEAELELR</sequence>
<accession>A0A1L3Q0Y1</accession>
<dbReference type="RefSeq" id="WP_072560965.1">
    <property type="nucleotide sequence ID" value="NZ_CP017921.1"/>
</dbReference>
<proteinExistence type="predicted"/>
<reference evidence="2 6" key="3">
    <citation type="submission" date="2018-10" db="EMBL/GenBank/DDBJ databases">
        <title>Cultivation of a novel Methanohalophilus strain from Kebrit Deep of the Red Sea and a genomic comparison of members of the genus Methanohalophilus.</title>
        <authorList>
            <person name="Guan Y."/>
            <person name="Ngugi D.K."/>
            <person name="Stingl U."/>
        </authorList>
    </citation>
    <scope>NUCLEOTIDE SEQUENCE [LARGE SCALE GENOMIC DNA]</scope>
    <source>
        <strain evidence="2 6">DSM 3094</strain>
    </source>
</reference>
<dbReference type="EMBL" id="RJJG01000005">
    <property type="protein sequence ID" value="RNI08477.1"/>
    <property type="molecule type" value="Genomic_DNA"/>
</dbReference>
<dbReference type="Proteomes" id="UP000267921">
    <property type="component" value="Unassembled WGS sequence"/>
</dbReference>
<evidence type="ECO:0000313" key="2">
    <source>
        <dbReference type="EMBL" id="RNI08477.1"/>
    </source>
</evidence>
<dbReference type="STRING" id="2177.BHR79_02825"/>
<evidence type="ECO:0000313" key="1">
    <source>
        <dbReference type="EMBL" id="APH38527.1"/>
    </source>
</evidence>
<reference evidence="1 4" key="1">
    <citation type="submission" date="2016-10" db="EMBL/GenBank/DDBJ databases">
        <title>Methanohalophilus halophilus.</title>
        <authorList>
            <person name="L'haridon S."/>
        </authorList>
    </citation>
    <scope>NUCLEOTIDE SEQUENCE [LARGE SCALE GENOMIC DNA]</scope>
    <source>
        <strain evidence="1 4">Z-7982</strain>
    </source>
</reference>
<evidence type="ECO:0008006" key="7">
    <source>
        <dbReference type="Google" id="ProtNLM"/>
    </source>
</evidence>
<dbReference type="OrthoDB" id="7794at2157"/>
<dbReference type="Proteomes" id="UP000186879">
    <property type="component" value="Chromosome"/>
</dbReference>
<evidence type="ECO:0000313" key="5">
    <source>
        <dbReference type="Proteomes" id="UP000198669"/>
    </source>
</evidence>
<evidence type="ECO:0000313" key="6">
    <source>
        <dbReference type="Proteomes" id="UP000267921"/>
    </source>
</evidence>
<gene>
    <name evidence="1" type="ORF">BHR79_02825</name>
    <name evidence="2" type="ORF">EFE40_08060</name>
    <name evidence="3" type="ORF">SAMN04515625_0392</name>
</gene>
<dbReference type="EMBL" id="FNMU01000001">
    <property type="protein sequence ID" value="SDW12522.1"/>
    <property type="molecule type" value="Genomic_DNA"/>
</dbReference>
<dbReference type="GeneID" id="30582657"/>
<dbReference type="Pfam" id="PF24434">
    <property type="entry name" value="DUF7557"/>
    <property type="match status" value="1"/>
</dbReference>
<dbReference type="AlphaFoldDB" id="A0A1L3Q0Y1"/>
<evidence type="ECO:0000313" key="3">
    <source>
        <dbReference type="EMBL" id="SDW12522.1"/>
    </source>
</evidence>
<protein>
    <recommendedName>
        <fullName evidence="7">CopG family transcriptional regulator</fullName>
    </recommendedName>
</protein>
<dbReference type="Proteomes" id="UP000198669">
    <property type="component" value="Unassembled WGS sequence"/>
</dbReference>
<dbReference type="KEGG" id="mhaz:BHR79_02825"/>
<keyword evidence="4" id="KW-1185">Reference proteome</keyword>
<dbReference type="EMBL" id="CP017921">
    <property type="protein sequence ID" value="APH38527.1"/>
    <property type="molecule type" value="Genomic_DNA"/>
</dbReference>
<organism evidence="1 4">
    <name type="scientific">Methanohalophilus halophilus</name>
    <dbReference type="NCBI Taxonomy" id="2177"/>
    <lineage>
        <taxon>Archaea</taxon>
        <taxon>Methanobacteriati</taxon>
        <taxon>Methanobacteriota</taxon>
        <taxon>Stenosarchaea group</taxon>
        <taxon>Methanomicrobia</taxon>
        <taxon>Methanosarcinales</taxon>
        <taxon>Methanosarcinaceae</taxon>
        <taxon>Methanohalophilus</taxon>
    </lineage>
</organism>